<evidence type="ECO:0000313" key="3">
    <source>
        <dbReference type="Proteomes" id="UP000183832"/>
    </source>
</evidence>
<proteinExistence type="predicted"/>
<feature type="signal peptide" evidence="1">
    <location>
        <begin position="1"/>
        <end position="22"/>
    </location>
</feature>
<dbReference type="AlphaFoldDB" id="A0A1J1J9T2"/>
<gene>
    <name evidence="2" type="ORF">CLUMA_CG020731</name>
</gene>
<keyword evidence="1" id="KW-0732">Signal</keyword>
<evidence type="ECO:0000313" key="2">
    <source>
        <dbReference type="EMBL" id="CRL07777.1"/>
    </source>
</evidence>
<sequence length="105" mass="11436">MWVNKIVCFSILSGFILVAVGGTSIDHGNINDIDEEMSDDLPELKRVARQCGGFGPLGMILGEAGRNINITQILGVIRQVMRILNTIQQNNNNNGNNNNNNDVSP</sequence>
<keyword evidence="3" id="KW-1185">Reference proteome</keyword>
<name>A0A1J1J9T2_9DIPT</name>
<evidence type="ECO:0000256" key="1">
    <source>
        <dbReference type="SAM" id="SignalP"/>
    </source>
</evidence>
<reference evidence="2 3" key="1">
    <citation type="submission" date="2015-04" db="EMBL/GenBank/DDBJ databases">
        <authorList>
            <person name="Syromyatnikov M.Y."/>
            <person name="Popov V.N."/>
        </authorList>
    </citation>
    <scope>NUCLEOTIDE SEQUENCE [LARGE SCALE GENOMIC DNA]</scope>
</reference>
<dbReference type="EMBL" id="CVRI01000073">
    <property type="protein sequence ID" value="CRL07777.1"/>
    <property type="molecule type" value="Genomic_DNA"/>
</dbReference>
<accession>A0A1J1J9T2</accession>
<feature type="chain" id="PRO_5012204663" evidence="1">
    <location>
        <begin position="23"/>
        <end position="105"/>
    </location>
</feature>
<dbReference type="Proteomes" id="UP000183832">
    <property type="component" value="Unassembled WGS sequence"/>
</dbReference>
<organism evidence="2 3">
    <name type="scientific">Clunio marinus</name>
    <dbReference type="NCBI Taxonomy" id="568069"/>
    <lineage>
        <taxon>Eukaryota</taxon>
        <taxon>Metazoa</taxon>
        <taxon>Ecdysozoa</taxon>
        <taxon>Arthropoda</taxon>
        <taxon>Hexapoda</taxon>
        <taxon>Insecta</taxon>
        <taxon>Pterygota</taxon>
        <taxon>Neoptera</taxon>
        <taxon>Endopterygota</taxon>
        <taxon>Diptera</taxon>
        <taxon>Nematocera</taxon>
        <taxon>Chironomoidea</taxon>
        <taxon>Chironomidae</taxon>
        <taxon>Clunio</taxon>
    </lineage>
</organism>
<protein>
    <submittedName>
        <fullName evidence="2">CLUMA_CG020731, isoform A</fullName>
    </submittedName>
</protein>